<sequence>FKKLNQDDKWYLSAGKCVDDGLFMLGLQCDSDHSSRSLIIDLYDSNYTTYNVFSQNELKDIINYKKKSLPTGPDLLK</sequence>
<proteinExistence type="predicted"/>
<dbReference type="InParanoid" id="S2J0V9"/>
<dbReference type="EMBL" id="KE124079">
    <property type="protein sequence ID" value="EPB83214.1"/>
    <property type="molecule type" value="Genomic_DNA"/>
</dbReference>
<name>S2J0V9_MUCC1</name>
<gene>
    <name evidence="1" type="ORF">HMPREF1544_10010</name>
</gene>
<feature type="non-terminal residue" evidence="1">
    <location>
        <position position="1"/>
    </location>
</feature>
<feature type="non-terminal residue" evidence="1">
    <location>
        <position position="77"/>
    </location>
</feature>
<keyword evidence="2" id="KW-1185">Reference proteome</keyword>
<protein>
    <submittedName>
        <fullName evidence="1">Uncharacterized protein</fullName>
    </submittedName>
</protein>
<dbReference type="Proteomes" id="UP000014254">
    <property type="component" value="Unassembled WGS sequence"/>
</dbReference>
<dbReference type="VEuPathDB" id="FungiDB:HMPREF1544_10010"/>
<dbReference type="AlphaFoldDB" id="S2J0V9"/>
<evidence type="ECO:0000313" key="2">
    <source>
        <dbReference type="Proteomes" id="UP000014254"/>
    </source>
</evidence>
<evidence type="ECO:0000313" key="1">
    <source>
        <dbReference type="EMBL" id="EPB83214.1"/>
    </source>
</evidence>
<accession>S2J0V9</accession>
<reference evidence="2" key="1">
    <citation type="submission" date="2013-05" db="EMBL/GenBank/DDBJ databases">
        <title>The Genome sequence of Mucor circinelloides f. circinelloides 1006PhL.</title>
        <authorList>
            <consortium name="The Broad Institute Genomics Platform"/>
            <person name="Cuomo C."/>
            <person name="Earl A."/>
            <person name="Findley K."/>
            <person name="Lee S.C."/>
            <person name="Walker B."/>
            <person name="Young S."/>
            <person name="Zeng Q."/>
            <person name="Gargeya S."/>
            <person name="Fitzgerald M."/>
            <person name="Haas B."/>
            <person name="Abouelleil A."/>
            <person name="Allen A.W."/>
            <person name="Alvarado L."/>
            <person name="Arachchi H.M."/>
            <person name="Berlin A.M."/>
            <person name="Chapman S.B."/>
            <person name="Gainer-Dewar J."/>
            <person name="Goldberg J."/>
            <person name="Griggs A."/>
            <person name="Gujja S."/>
            <person name="Hansen M."/>
            <person name="Howarth C."/>
            <person name="Imamovic A."/>
            <person name="Ireland A."/>
            <person name="Larimer J."/>
            <person name="McCowan C."/>
            <person name="Murphy C."/>
            <person name="Pearson M."/>
            <person name="Poon T.W."/>
            <person name="Priest M."/>
            <person name="Roberts A."/>
            <person name="Saif S."/>
            <person name="Shea T."/>
            <person name="Sisk P."/>
            <person name="Sykes S."/>
            <person name="Wortman J."/>
            <person name="Nusbaum C."/>
            <person name="Birren B."/>
        </authorList>
    </citation>
    <scope>NUCLEOTIDE SEQUENCE [LARGE SCALE GENOMIC DNA]</scope>
    <source>
        <strain evidence="2">1006PhL</strain>
    </source>
</reference>
<dbReference type="OrthoDB" id="2427805at2759"/>
<organism evidence="1 2">
    <name type="scientific">Mucor circinelloides f. circinelloides (strain 1006PhL)</name>
    <name type="common">Mucormycosis agent</name>
    <name type="synonym">Calyptromyces circinelloides</name>
    <dbReference type="NCBI Taxonomy" id="1220926"/>
    <lineage>
        <taxon>Eukaryota</taxon>
        <taxon>Fungi</taxon>
        <taxon>Fungi incertae sedis</taxon>
        <taxon>Mucoromycota</taxon>
        <taxon>Mucoromycotina</taxon>
        <taxon>Mucoromycetes</taxon>
        <taxon>Mucorales</taxon>
        <taxon>Mucorineae</taxon>
        <taxon>Mucoraceae</taxon>
        <taxon>Mucor</taxon>
    </lineage>
</organism>